<gene>
    <name evidence="4" type="ORF">BO83DRAFT_441280</name>
</gene>
<evidence type="ECO:0000259" key="3">
    <source>
        <dbReference type="Pfam" id="PF02668"/>
    </source>
</evidence>
<dbReference type="GeneID" id="37058287"/>
<evidence type="ECO:0000256" key="1">
    <source>
        <dbReference type="ARBA" id="ARBA00023002"/>
    </source>
</evidence>
<keyword evidence="2" id="KW-0472">Membrane</keyword>
<keyword evidence="5" id="KW-1185">Reference proteome</keyword>
<dbReference type="InterPro" id="IPR003819">
    <property type="entry name" value="TauD/TfdA-like"/>
</dbReference>
<dbReference type="AlphaFoldDB" id="A0A317UNT7"/>
<keyword evidence="2" id="KW-1133">Transmembrane helix</keyword>
<name>A0A317UNT7_ASPEC</name>
<reference evidence="4" key="1">
    <citation type="submission" date="2016-12" db="EMBL/GenBank/DDBJ databases">
        <title>The genomes of Aspergillus section Nigri reveals drivers in fungal speciation.</title>
        <authorList>
            <consortium name="DOE Joint Genome Institute"/>
            <person name="Vesth T.C."/>
            <person name="Nybo J."/>
            <person name="Theobald S."/>
            <person name="Brandl J."/>
            <person name="Frisvad J.C."/>
            <person name="Nielsen K.F."/>
            <person name="Lyhne E.K."/>
            <person name="Kogle M.E."/>
            <person name="Kuo A."/>
            <person name="Riley R."/>
            <person name="Clum A."/>
            <person name="Nolan M."/>
            <person name="Lipzen A."/>
            <person name="Salamov A."/>
            <person name="Henrissat B."/>
            <person name="Wiebenga A."/>
            <person name="De vries R.P."/>
            <person name="Grigoriev I.V."/>
            <person name="Mortensen U.H."/>
            <person name="Andersen M.R."/>
            <person name="Baker S.E."/>
        </authorList>
    </citation>
    <scope>NUCLEOTIDE SEQUENCE</scope>
    <source>
        <strain evidence="4">CBS 122712</strain>
    </source>
</reference>
<feature type="transmembrane region" description="Helical" evidence="2">
    <location>
        <begin position="29"/>
        <end position="46"/>
    </location>
</feature>
<protein>
    <recommendedName>
        <fullName evidence="3">TauD/TfdA-like domain-containing protein</fullName>
    </recommendedName>
</protein>
<feature type="domain" description="TauD/TfdA-like" evidence="3">
    <location>
        <begin position="77"/>
        <end position="136"/>
    </location>
</feature>
<organism evidence="4 5">
    <name type="scientific">Aspergillus eucalypticola (strain CBS 122712 / IBT 29274)</name>
    <dbReference type="NCBI Taxonomy" id="1448314"/>
    <lineage>
        <taxon>Eukaryota</taxon>
        <taxon>Fungi</taxon>
        <taxon>Dikarya</taxon>
        <taxon>Ascomycota</taxon>
        <taxon>Pezizomycotina</taxon>
        <taxon>Eurotiomycetes</taxon>
        <taxon>Eurotiomycetidae</taxon>
        <taxon>Eurotiales</taxon>
        <taxon>Aspergillaceae</taxon>
        <taxon>Aspergillus</taxon>
        <taxon>Aspergillus subgen. Circumdati</taxon>
    </lineage>
</organism>
<sequence length="162" mass="18613">MQSRYLGAPDNWLIRLVVAVSDLDDLRRIPYLMGVGLIARILGIWVDLVDISLLLMFCFVLGRILVLCWLPAAARARGCHQLAQLHKPSNRMNLYMGSNAYRIDGRSKADSKPVIEALMRHASQDKYVLTVDWQNGWRHDYVGQYLRDAPIMWWLISRTVCA</sequence>
<dbReference type="InterPro" id="IPR042098">
    <property type="entry name" value="TauD-like_sf"/>
</dbReference>
<dbReference type="RefSeq" id="XP_025383326.1">
    <property type="nucleotide sequence ID" value="XM_025536325.1"/>
</dbReference>
<comment type="caution">
    <text evidence="4">The sequence shown here is derived from an EMBL/GenBank/DDBJ whole genome shotgun (WGS) entry which is preliminary data.</text>
</comment>
<feature type="transmembrane region" description="Helical" evidence="2">
    <location>
        <begin position="52"/>
        <end position="72"/>
    </location>
</feature>
<dbReference type="GO" id="GO:0016491">
    <property type="term" value="F:oxidoreductase activity"/>
    <property type="evidence" value="ECO:0007669"/>
    <property type="project" value="UniProtKB-KW"/>
</dbReference>
<dbReference type="EMBL" id="MSFU01000035">
    <property type="protein sequence ID" value="PWY63653.1"/>
    <property type="molecule type" value="Genomic_DNA"/>
</dbReference>
<dbReference type="SUPFAM" id="SSF51197">
    <property type="entry name" value="Clavaminate synthase-like"/>
    <property type="match status" value="1"/>
</dbReference>
<dbReference type="VEuPathDB" id="FungiDB:BO83DRAFT_441280"/>
<dbReference type="OrthoDB" id="5818554at2759"/>
<dbReference type="Gene3D" id="3.60.130.10">
    <property type="entry name" value="Clavaminate synthase-like"/>
    <property type="match status" value="1"/>
</dbReference>
<keyword evidence="2" id="KW-0812">Transmembrane</keyword>
<evidence type="ECO:0000256" key="2">
    <source>
        <dbReference type="SAM" id="Phobius"/>
    </source>
</evidence>
<evidence type="ECO:0000313" key="5">
    <source>
        <dbReference type="Proteomes" id="UP000246171"/>
    </source>
</evidence>
<dbReference type="Proteomes" id="UP000246171">
    <property type="component" value="Unassembled WGS sequence"/>
</dbReference>
<accession>A0A317UNT7</accession>
<evidence type="ECO:0000313" key="4">
    <source>
        <dbReference type="EMBL" id="PWY63653.1"/>
    </source>
</evidence>
<dbReference type="Pfam" id="PF02668">
    <property type="entry name" value="TauD"/>
    <property type="match status" value="1"/>
</dbReference>
<keyword evidence="1" id="KW-0560">Oxidoreductase</keyword>
<proteinExistence type="predicted"/>